<proteinExistence type="predicted"/>
<sequence length="95" mass="10950">MQRLRKGRYCQERLRVLFSGSVNRSRWWKQEFFPTQASFLSTPFSLSSFIPFLSSSFPTPLHLLLLPPVEASFCCCLDWLSCVAALPTSHRELPP</sequence>
<protein>
    <submittedName>
        <fullName evidence="1">Uncharacterized protein</fullName>
    </submittedName>
</protein>
<accession>A0A1M3T3A4</accession>
<evidence type="ECO:0000313" key="2">
    <source>
        <dbReference type="Proteomes" id="UP000184063"/>
    </source>
</evidence>
<reference evidence="2" key="1">
    <citation type="journal article" date="2017" name="Genome Biol.">
        <title>Comparative genomics reveals high biological diversity and specific adaptations in the industrially and medically important fungal genus Aspergillus.</title>
        <authorList>
            <person name="de Vries R.P."/>
            <person name="Riley R."/>
            <person name="Wiebenga A."/>
            <person name="Aguilar-Osorio G."/>
            <person name="Amillis S."/>
            <person name="Uchima C.A."/>
            <person name="Anderluh G."/>
            <person name="Asadollahi M."/>
            <person name="Askin M."/>
            <person name="Barry K."/>
            <person name="Battaglia E."/>
            <person name="Bayram O."/>
            <person name="Benocci T."/>
            <person name="Braus-Stromeyer S.A."/>
            <person name="Caldana C."/>
            <person name="Canovas D."/>
            <person name="Cerqueira G.C."/>
            <person name="Chen F."/>
            <person name="Chen W."/>
            <person name="Choi C."/>
            <person name="Clum A."/>
            <person name="Dos Santos R.A."/>
            <person name="Damasio A.R."/>
            <person name="Diallinas G."/>
            <person name="Emri T."/>
            <person name="Fekete E."/>
            <person name="Flipphi M."/>
            <person name="Freyberg S."/>
            <person name="Gallo A."/>
            <person name="Gournas C."/>
            <person name="Habgood R."/>
            <person name="Hainaut M."/>
            <person name="Harispe M.L."/>
            <person name="Henrissat B."/>
            <person name="Hilden K.S."/>
            <person name="Hope R."/>
            <person name="Hossain A."/>
            <person name="Karabika E."/>
            <person name="Karaffa L."/>
            <person name="Karanyi Z."/>
            <person name="Krasevec N."/>
            <person name="Kuo A."/>
            <person name="Kusch H."/>
            <person name="LaButti K."/>
            <person name="Lagendijk E.L."/>
            <person name="Lapidus A."/>
            <person name="Levasseur A."/>
            <person name="Lindquist E."/>
            <person name="Lipzen A."/>
            <person name="Logrieco A.F."/>
            <person name="MacCabe A."/>
            <person name="Maekelae M.R."/>
            <person name="Malavazi I."/>
            <person name="Melin P."/>
            <person name="Meyer V."/>
            <person name="Mielnichuk N."/>
            <person name="Miskei M."/>
            <person name="Molnar A.P."/>
            <person name="Mule G."/>
            <person name="Ngan C.Y."/>
            <person name="Orejas M."/>
            <person name="Orosz E."/>
            <person name="Ouedraogo J.P."/>
            <person name="Overkamp K.M."/>
            <person name="Park H.-S."/>
            <person name="Perrone G."/>
            <person name="Piumi F."/>
            <person name="Punt P.J."/>
            <person name="Ram A.F."/>
            <person name="Ramon A."/>
            <person name="Rauscher S."/>
            <person name="Record E."/>
            <person name="Riano-Pachon D.M."/>
            <person name="Robert V."/>
            <person name="Roehrig J."/>
            <person name="Ruller R."/>
            <person name="Salamov A."/>
            <person name="Salih N.S."/>
            <person name="Samson R.A."/>
            <person name="Sandor E."/>
            <person name="Sanguinetti M."/>
            <person name="Schuetze T."/>
            <person name="Sepcic K."/>
            <person name="Shelest E."/>
            <person name="Sherlock G."/>
            <person name="Sophianopoulou V."/>
            <person name="Squina F.M."/>
            <person name="Sun H."/>
            <person name="Susca A."/>
            <person name="Todd R.B."/>
            <person name="Tsang A."/>
            <person name="Unkles S.E."/>
            <person name="van de Wiele N."/>
            <person name="van Rossen-Uffink D."/>
            <person name="Oliveira J.V."/>
            <person name="Vesth T.C."/>
            <person name="Visser J."/>
            <person name="Yu J.-H."/>
            <person name="Zhou M."/>
            <person name="Andersen M.R."/>
            <person name="Archer D.B."/>
            <person name="Baker S.E."/>
            <person name="Benoit I."/>
            <person name="Brakhage A.A."/>
            <person name="Braus G.H."/>
            <person name="Fischer R."/>
            <person name="Frisvad J.C."/>
            <person name="Goldman G.H."/>
            <person name="Houbraken J."/>
            <person name="Oakley B."/>
            <person name="Pocsi I."/>
            <person name="Scazzocchio C."/>
            <person name="Seiboth B."/>
            <person name="vanKuyk P.A."/>
            <person name="Wortman J."/>
            <person name="Dyer P.S."/>
            <person name="Grigoriev I.V."/>
        </authorList>
    </citation>
    <scope>NUCLEOTIDE SEQUENCE [LARGE SCALE GENOMIC DNA]</scope>
    <source>
        <strain evidence="2">CBS 106.47</strain>
    </source>
</reference>
<evidence type="ECO:0000313" key="1">
    <source>
        <dbReference type="EMBL" id="OJZ81183.1"/>
    </source>
</evidence>
<gene>
    <name evidence="1" type="ORF">ASPFODRAFT_383486</name>
</gene>
<organism evidence="1 2">
    <name type="scientific">Aspergillus luchuensis (strain CBS 106.47)</name>
    <dbReference type="NCBI Taxonomy" id="1137211"/>
    <lineage>
        <taxon>Eukaryota</taxon>
        <taxon>Fungi</taxon>
        <taxon>Dikarya</taxon>
        <taxon>Ascomycota</taxon>
        <taxon>Pezizomycotina</taxon>
        <taxon>Eurotiomycetes</taxon>
        <taxon>Eurotiomycetidae</taxon>
        <taxon>Eurotiales</taxon>
        <taxon>Aspergillaceae</taxon>
        <taxon>Aspergillus</taxon>
        <taxon>Aspergillus subgen. Circumdati</taxon>
    </lineage>
</organism>
<dbReference type="AlphaFoldDB" id="A0A1M3T3A4"/>
<dbReference type="Proteomes" id="UP000184063">
    <property type="component" value="Unassembled WGS sequence"/>
</dbReference>
<name>A0A1M3T3A4_ASPLC</name>
<dbReference type="VEuPathDB" id="FungiDB:ASPFODRAFT_383486"/>
<dbReference type="EMBL" id="KV878251">
    <property type="protein sequence ID" value="OJZ81183.1"/>
    <property type="molecule type" value="Genomic_DNA"/>
</dbReference>